<dbReference type="AlphaFoldDB" id="A0A8K0K469"/>
<dbReference type="OrthoDB" id="5954088at2759"/>
<feature type="compositionally biased region" description="Polar residues" evidence="2">
    <location>
        <begin position="255"/>
        <end position="265"/>
    </location>
</feature>
<evidence type="ECO:0000313" key="3">
    <source>
        <dbReference type="EMBL" id="KAG8228016.1"/>
    </source>
</evidence>
<feature type="compositionally biased region" description="Polar residues" evidence="2">
    <location>
        <begin position="70"/>
        <end position="85"/>
    </location>
</feature>
<protein>
    <submittedName>
        <fullName evidence="3">Uncharacterized protein</fullName>
    </submittedName>
</protein>
<evidence type="ECO:0000256" key="2">
    <source>
        <dbReference type="SAM" id="MobiDB-lite"/>
    </source>
</evidence>
<dbReference type="EMBL" id="KZ308356">
    <property type="protein sequence ID" value="KAG8228016.1"/>
    <property type="molecule type" value="Genomic_DNA"/>
</dbReference>
<reference evidence="3" key="2">
    <citation type="submission" date="2017-10" db="EMBL/GenBank/DDBJ databases">
        <title>Ladona fulva Genome sequencing and assembly.</title>
        <authorList>
            <person name="Murali S."/>
            <person name="Richards S."/>
            <person name="Bandaranaike D."/>
            <person name="Bellair M."/>
            <person name="Blankenburg K."/>
            <person name="Chao H."/>
            <person name="Dinh H."/>
            <person name="Doddapaneni H."/>
            <person name="Dugan-Rocha S."/>
            <person name="Elkadiri S."/>
            <person name="Gnanaolivu R."/>
            <person name="Hernandez B."/>
            <person name="Skinner E."/>
            <person name="Javaid M."/>
            <person name="Lee S."/>
            <person name="Li M."/>
            <person name="Ming W."/>
            <person name="Munidasa M."/>
            <person name="Muniz J."/>
            <person name="Nguyen L."/>
            <person name="Hughes D."/>
            <person name="Osuji N."/>
            <person name="Pu L.-L."/>
            <person name="Puazo M."/>
            <person name="Qu C."/>
            <person name="Quiroz J."/>
            <person name="Raj R."/>
            <person name="Weissenberger G."/>
            <person name="Xin Y."/>
            <person name="Zou X."/>
            <person name="Han Y."/>
            <person name="Worley K."/>
            <person name="Muzny D."/>
            <person name="Gibbs R."/>
        </authorList>
    </citation>
    <scope>NUCLEOTIDE SEQUENCE</scope>
    <source>
        <strain evidence="3">Sampled in the wild</strain>
    </source>
</reference>
<name>A0A8K0K469_LADFU</name>
<reference evidence="3" key="1">
    <citation type="submission" date="2013-04" db="EMBL/GenBank/DDBJ databases">
        <authorList>
            <person name="Qu J."/>
            <person name="Murali S.C."/>
            <person name="Bandaranaike D."/>
            <person name="Bellair M."/>
            <person name="Blankenburg K."/>
            <person name="Chao H."/>
            <person name="Dinh H."/>
            <person name="Doddapaneni H."/>
            <person name="Downs B."/>
            <person name="Dugan-Rocha S."/>
            <person name="Elkadiri S."/>
            <person name="Gnanaolivu R.D."/>
            <person name="Hernandez B."/>
            <person name="Javaid M."/>
            <person name="Jayaseelan J.C."/>
            <person name="Lee S."/>
            <person name="Li M."/>
            <person name="Ming W."/>
            <person name="Munidasa M."/>
            <person name="Muniz J."/>
            <person name="Nguyen L."/>
            <person name="Ongeri F."/>
            <person name="Osuji N."/>
            <person name="Pu L.-L."/>
            <person name="Puazo M."/>
            <person name="Qu C."/>
            <person name="Quiroz J."/>
            <person name="Raj R."/>
            <person name="Weissenberger G."/>
            <person name="Xin Y."/>
            <person name="Zou X."/>
            <person name="Han Y."/>
            <person name="Richards S."/>
            <person name="Worley K."/>
            <person name="Muzny D."/>
            <person name="Gibbs R."/>
        </authorList>
    </citation>
    <scope>NUCLEOTIDE SEQUENCE</scope>
    <source>
        <strain evidence="3">Sampled in the wild</strain>
    </source>
</reference>
<dbReference type="Proteomes" id="UP000792457">
    <property type="component" value="Unassembled WGS sequence"/>
</dbReference>
<feature type="compositionally biased region" description="Basic and acidic residues" evidence="2">
    <location>
        <begin position="309"/>
        <end position="323"/>
    </location>
</feature>
<evidence type="ECO:0000313" key="4">
    <source>
        <dbReference type="Proteomes" id="UP000792457"/>
    </source>
</evidence>
<dbReference type="SMART" id="SM00015">
    <property type="entry name" value="IQ"/>
    <property type="match status" value="1"/>
</dbReference>
<accession>A0A8K0K469</accession>
<dbReference type="Pfam" id="PF00612">
    <property type="entry name" value="IQ"/>
    <property type="match status" value="1"/>
</dbReference>
<sequence>MGSSHRPKKLFSQSRVAGDSGIMDSTALKEDGNLEEFTEEGIQNPLQTATKLVPVPESIVSPEYRPATSYMPTTAVRQGHMSSVSAEPERRRAQGWGSDRVPARSSSTSSHCFNHPQQNYFPAGNYSMNSTISPQNMVGSSCNVPAGPSSSPGTRRANQNQQQHSSCSSSEATRCRHQHQNTNSSANVGASSSSVPTRGPPPVPSYFPASTSSNSTNTGSSRHSCNISSFYHNQVQPSQTDCQSKNLQRTRRSNSRTTGDTSTPHSPAMSRVRRIPTSGRGIGAKIRKPTEGEGVRGGSSRASRGGAHGKSEKEGDIEGRESSGDNSDSEMSISKLEAIKCVAVERRHRKEDGSADLKDEKPIMDNPEKIKAAQEKAALKIQSLWRGYRYRKESKVDKSDEAPVDYQSLKEEIQSMRVEDHIRQLSSELEATRGELGKERKLRLQQMEAIKALWKEVYSLQPKNVVNGLQSPNDESVNLPTSSVSLPTVDGKEQPAMVDAKIVAELTRTCANLQGQVQQLSESLQQVMQHISPFKAEGEINRDERVANTNAAIQTYISAVFTPQGPCASFPFGFKEDGERKAAETQANSDCRPSYLPIFEERVKKVLKRPSEEGNDSEGHLEEENEISETKEGDYEEPPSQEVKHYVEGLVDGVLKAVFSAEEEETEKSGCSVQCPVAFLSNEQADDK</sequence>
<keyword evidence="4" id="KW-1185">Reference proteome</keyword>
<feature type="region of interest" description="Disordered" evidence="2">
    <location>
        <begin position="70"/>
        <end position="333"/>
    </location>
</feature>
<keyword evidence="1" id="KW-0175">Coiled coil</keyword>
<feature type="region of interest" description="Disordered" evidence="2">
    <location>
        <begin position="608"/>
        <end position="642"/>
    </location>
</feature>
<feature type="compositionally biased region" description="Polar residues" evidence="2">
    <location>
        <begin position="222"/>
        <end position="247"/>
    </location>
</feature>
<feature type="compositionally biased region" description="Basic and acidic residues" evidence="2">
    <location>
        <begin position="608"/>
        <end position="633"/>
    </location>
</feature>
<feature type="compositionally biased region" description="Low complexity" evidence="2">
    <location>
        <begin position="183"/>
        <end position="195"/>
    </location>
</feature>
<organism evidence="3 4">
    <name type="scientific">Ladona fulva</name>
    <name type="common">Scarce chaser dragonfly</name>
    <name type="synonym">Libellula fulva</name>
    <dbReference type="NCBI Taxonomy" id="123851"/>
    <lineage>
        <taxon>Eukaryota</taxon>
        <taxon>Metazoa</taxon>
        <taxon>Ecdysozoa</taxon>
        <taxon>Arthropoda</taxon>
        <taxon>Hexapoda</taxon>
        <taxon>Insecta</taxon>
        <taxon>Pterygota</taxon>
        <taxon>Palaeoptera</taxon>
        <taxon>Odonata</taxon>
        <taxon>Epiprocta</taxon>
        <taxon>Anisoptera</taxon>
        <taxon>Libelluloidea</taxon>
        <taxon>Libellulidae</taxon>
        <taxon>Ladona</taxon>
    </lineage>
</organism>
<feature type="region of interest" description="Disordered" evidence="2">
    <location>
        <begin position="1"/>
        <end position="23"/>
    </location>
</feature>
<proteinExistence type="predicted"/>
<evidence type="ECO:0000256" key="1">
    <source>
        <dbReference type="SAM" id="Coils"/>
    </source>
</evidence>
<dbReference type="InterPro" id="IPR000048">
    <property type="entry name" value="IQ_motif_EF-hand-BS"/>
</dbReference>
<gene>
    <name evidence="3" type="ORF">J437_LFUL003651</name>
</gene>
<dbReference type="Gene3D" id="1.20.5.190">
    <property type="match status" value="1"/>
</dbReference>
<comment type="caution">
    <text evidence="3">The sequence shown here is derived from an EMBL/GenBank/DDBJ whole genome shotgun (WGS) entry which is preliminary data.</text>
</comment>
<feature type="coiled-coil region" evidence="1">
    <location>
        <begin position="503"/>
        <end position="530"/>
    </location>
</feature>
<feature type="compositionally biased region" description="Low complexity" evidence="2">
    <location>
        <begin position="158"/>
        <end position="170"/>
    </location>
</feature>
<dbReference type="PROSITE" id="PS50096">
    <property type="entry name" value="IQ"/>
    <property type="match status" value="1"/>
</dbReference>
<dbReference type="CDD" id="cd23767">
    <property type="entry name" value="IQCD"/>
    <property type="match status" value="1"/>
</dbReference>
<feature type="compositionally biased region" description="Low complexity" evidence="2">
    <location>
        <begin position="210"/>
        <end position="221"/>
    </location>
</feature>
<feature type="compositionally biased region" description="Polar residues" evidence="2">
    <location>
        <begin position="104"/>
        <end position="157"/>
    </location>
</feature>